<feature type="chain" id="PRO_5023833749" evidence="1">
    <location>
        <begin position="18"/>
        <end position="74"/>
    </location>
</feature>
<feature type="signal peptide" evidence="1">
    <location>
        <begin position="1"/>
        <end position="17"/>
    </location>
</feature>
<evidence type="ECO:0000256" key="1">
    <source>
        <dbReference type="SAM" id="SignalP"/>
    </source>
</evidence>
<dbReference type="Proteomes" id="UP000326924">
    <property type="component" value="Unassembled WGS sequence"/>
</dbReference>
<proteinExistence type="predicted"/>
<keyword evidence="3" id="KW-1185">Reference proteome</keyword>
<dbReference type="AlphaFoldDB" id="A0A5J5F961"/>
<dbReference type="EMBL" id="VXIS01000014">
    <property type="protein sequence ID" value="KAA8913477.1"/>
    <property type="molecule type" value="Genomic_DNA"/>
</dbReference>
<reference evidence="2 3" key="1">
    <citation type="submission" date="2019-09" db="EMBL/GenBank/DDBJ databases">
        <title>Draft genome of the ectomycorrhizal ascomycete Sphaerosporella brunnea.</title>
        <authorList>
            <consortium name="DOE Joint Genome Institute"/>
            <person name="Benucci G.M."/>
            <person name="Marozzi G."/>
            <person name="Antonielli L."/>
            <person name="Sanchez S."/>
            <person name="Marco P."/>
            <person name="Wang X."/>
            <person name="Falini L.B."/>
            <person name="Barry K."/>
            <person name="Haridas S."/>
            <person name="Lipzen A."/>
            <person name="Labutti K."/>
            <person name="Grigoriev I.V."/>
            <person name="Murat C."/>
            <person name="Martin F."/>
            <person name="Albertini E."/>
            <person name="Donnini D."/>
            <person name="Bonito G."/>
        </authorList>
    </citation>
    <scope>NUCLEOTIDE SEQUENCE [LARGE SCALE GENOMIC DNA]</scope>
    <source>
        <strain evidence="2 3">Sb_GMNB300</strain>
    </source>
</reference>
<organism evidence="2 3">
    <name type="scientific">Sphaerosporella brunnea</name>
    <dbReference type="NCBI Taxonomy" id="1250544"/>
    <lineage>
        <taxon>Eukaryota</taxon>
        <taxon>Fungi</taxon>
        <taxon>Dikarya</taxon>
        <taxon>Ascomycota</taxon>
        <taxon>Pezizomycotina</taxon>
        <taxon>Pezizomycetes</taxon>
        <taxon>Pezizales</taxon>
        <taxon>Pyronemataceae</taxon>
        <taxon>Sphaerosporella</taxon>
    </lineage>
</organism>
<feature type="non-terminal residue" evidence="2">
    <location>
        <position position="1"/>
    </location>
</feature>
<sequence>TTFLFFLFLVAAGWVHMASTPRLTLVTFRACVVMHHMSLGMLNRSKLTFLMDVISQGKVQGTREAGIFHPPTRK</sequence>
<name>A0A5J5F961_9PEZI</name>
<accession>A0A5J5F961</accession>
<comment type="caution">
    <text evidence="2">The sequence shown here is derived from an EMBL/GenBank/DDBJ whole genome shotgun (WGS) entry which is preliminary data.</text>
</comment>
<evidence type="ECO:0000313" key="2">
    <source>
        <dbReference type="EMBL" id="KAA8913477.1"/>
    </source>
</evidence>
<protein>
    <submittedName>
        <fullName evidence="2">Uncharacterized protein</fullName>
    </submittedName>
</protein>
<evidence type="ECO:0000313" key="3">
    <source>
        <dbReference type="Proteomes" id="UP000326924"/>
    </source>
</evidence>
<keyword evidence="1" id="KW-0732">Signal</keyword>
<gene>
    <name evidence="2" type="ORF">FN846DRAFT_929264</name>
</gene>
<dbReference type="InParanoid" id="A0A5J5F961"/>